<feature type="region of interest" description="Disordered" evidence="1">
    <location>
        <begin position="13"/>
        <end position="41"/>
    </location>
</feature>
<dbReference type="Pfam" id="PF12143">
    <property type="entry name" value="PPO1_KFDV"/>
    <property type="match status" value="1"/>
</dbReference>
<dbReference type="GO" id="GO:0004097">
    <property type="term" value="F:catechol oxidase activity"/>
    <property type="evidence" value="ECO:0007669"/>
    <property type="project" value="InterPro"/>
</dbReference>
<sequence>MSMSLFTNLPFSLTSSQSNTHKSHIPIKQTAPQQTRTTNNNHQHHLSLLVHTAKEENHLITNRRGALLGLGLLTGLLPGIAKAAPPPEPLSEFGPDPRPLNSTIRVLVPRPPKPSTYREDENVLVLTVDGVEVKDNDPVRLDVYVAKPDEGQVGYDDLGEFAGNLIDLARLRSGRRARKIDLNLGITSLVKEIGAEKCEKLLVSLVPRTGVMVVDGVHIENFKAE</sequence>
<dbReference type="Proteomes" id="UP001417504">
    <property type="component" value="Unassembled WGS sequence"/>
</dbReference>
<proteinExistence type="predicted"/>
<keyword evidence="4" id="KW-1185">Reference proteome</keyword>
<evidence type="ECO:0000259" key="2">
    <source>
        <dbReference type="Pfam" id="PF12143"/>
    </source>
</evidence>
<comment type="caution">
    <text evidence="3">The sequence shown here is derived from an EMBL/GenBank/DDBJ whole genome shotgun (WGS) entry which is preliminary data.</text>
</comment>
<name>A0AAP0KIE8_9MAGN</name>
<organism evidence="3 4">
    <name type="scientific">Stephania japonica</name>
    <dbReference type="NCBI Taxonomy" id="461633"/>
    <lineage>
        <taxon>Eukaryota</taxon>
        <taxon>Viridiplantae</taxon>
        <taxon>Streptophyta</taxon>
        <taxon>Embryophyta</taxon>
        <taxon>Tracheophyta</taxon>
        <taxon>Spermatophyta</taxon>
        <taxon>Magnoliopsida</taxon>
        <taxon>Ranunculales</taxon>
        <taxon>Menispermaceae</taxon>
        <taxon>Menispermoideae</taxon>
        <taxon>Cissampelideae</taxon>
        <taxon>Stephania</taxon>
    </lineage>
</organism>
<dbReference type="PANTHER" id="PTHR36608">
    <property type="entry name" value="POLYPHENOL OXIDASE C, CHLOROPLASTIC-LIKE"/>
    <property type="match status" value="1"/>
</dbReference>
<dbReference type="AlphaFoldDB" id="A0AAP0KIE8"/>
<feature type="compositionally biased region" description="Polar residues" evidence="1">
    <location>
        <begin position="30"/>
        <end position="41"/>
    </location>
</feature>
<dbReference type="PANTHER" id="PTHR36608:SF1">
    <property type="entry name" value="POLYPHENOL OXIDASE C, CHLOROPLASTIC-LIKE"/>
    <property type="match status" value="1"/>
</dbReference>
<evidence type="ECO:0000313" key="3">
    <source>
        <dbReference type="EMBL" id="KAK9152660.1"/>
    </source>
</evidence>
<dbReference type="EMBL" id="JBBNAE010000001">
    <property type="protein sequence ID" value="KAK9152660.1"/>
    <property type="molecule type" value="Genomic_DNA"/>
</dbReference>
<accession>A0AAP0KIE8</accession>
<feature type="domain" description="Polyphenol oxidase C-terminal" evidence="2">
    <location>
        <begin position="97"/>
        <end position="220"/>
    </location>
</feature>
<evidence type="ECO:0000313" key="4">
    <source>
        <dbReference type="Proteomes" id="UP001417504"/>
    </source>
</evidence>
<dbReference type="InterPro" id="IPR022740">
    <property type="entry name" value="Polyphenol_oxidase_C"/>
</dbReference>
<reference evidence="3 4" key="1">
    <citation type="submission" date="2024-01" db="EMBL/GenBank/DDBJ databases">
        <title>Genome assemblies of Stephania.</title>
        <authorList>
            <person name="Yang L."/>
        </authorList>
    </citation>
    <scope>NUCLEOTIDE SEQUENCE [LARGE SCALE GENOMIC DNA]</scope>
    <source>
        <strain evidence="3">QJT</strain>
        <tissue evidence="3">Leaf</tissue>
    </source>
</reference>
<gene>
    <name evidence="3" type="ORF">Sjap_000140</name>
</gene>
<protein>
    <recommendedName>
        <fullName evidence="2">Polyphenol oxidase C-terminal domain-containing protein</fullName>
    </recommendedName>
</protein>
<evidence type="ECO:0000256" key="1">
    <source>
        <dbReference type="SAM" id="MobiDB-lite"/>
    </source>
</evidence>